<dbReference type="InterPro" id="IPR003660">
    <property type="entry name" value="HAMP_dom"/>
</dbReference>
<dbReference type="PANTHER" id="PTHR32089">
    <property type="entry name" value="METHYL-ACCEPTING CHEMOTAXIS PROTEIN MCPB"/>
    <property type="match status" value="1"/>
</dbReference>
<evidence type="ECO:0000313" key="9">
    <source>
        <dbReference type="Proteomes" id="UP000190890"/>
    </source>
</evidence>
<keyword evidence="4" id="KW-0175">Coiled coil</keyword>
<dbReference type="Pfam" id="PF00015">
    <property type="entry name" value="MCPsignal"/>
    <property type="match status" value="1"/>
</dbReference>
<dbReference type="PROSITE" id="PS50885">
    <property type="entry name" value="HAMP"/>
    <property type="match status" value="1"/>
</dbReference>
<sequence>MFKKVKISQKLIGISLLSTLFLIAVGIVGLLSMNKMNINTEQIYNTNLLRLQKLYSVKSNINLGLSDMEHIINSNFKGDINKSEKDLENLSSSNNKLFEEIEKMPFLSTKEETDYKNVKTVLSKYRDLRVKILKDVDNGNYEEAITLYNSEYVTLREEVVSKINIIIDDNVEEAKNTSESSKIVFKDSYEFLTNFILISAVILIASGLFMAIWLRKRITRVVNFANDLADGNLTEEITISNYDELGYMSRGLNIAIGNMKKLIIQLTNDMEDMRESNESLTSTMEEMSATMLNINEATQGISNTSLELSSSTQEVSSYTMLIEKLTEELNRKAKEREVDSNEIMNRAMVIKENAEASSNKAINLYNEKESKIKKAIDDIEIVKEIDNMAEAIGQIANQTNLLSLNASIEAASAGESGKGFAVVAEEIRKLAEQSGQTANEIKKNIVQVRAVIKNFISNTNDILVFMDNQVKPDYENIKLMGNQYEQDAETVNKMAKEISVSASEIAKNVSNVNNSIINISSKSQQSASGVEEIFASINETTSSVDQVTNQAKDTSEMAERLIEMAHKFKI</sequence>
<evidence type="ECO:0000256" key="2">
    <source>
        <dbReference type="ARBA" id="ARBA00029447"/>
    </source>
</evidence>
<dbReference type="PANTHER" id="PTHR32089:SF112">
    <property type="entry name" value="LYSOZYME-LIKE PROTEIN-RELATED"/>
    <property type="match status" value="1"/>
</dbReference>
<dbReference type="SMART" id="SM00283">
    <property type="entry name" value="MA"/>
    <property type="match status" value="1"/>
</dbReference>
<feature type="coiled-coil region" evidence="4">
    <location>
        <begin position="315"/>
        <end position="342"/>
    </location>
</feature>
<feature type="coiled-coil region" evidence="4">
    <location>
        <begin position="263"/>
        <end position="290"/>
    </location>
</feature>
<dbReference type="OrthoDB" id="1887545at2"/>
<name>A0A1S8TES6_9CLOT</name>
<evidence type="ECO:0000259" key="7">
    <source>
        <dbReference type="PROSITE" id="PS50885"/>
    </source>
</evidence>
<dbReference type="Proteomes" id="UP000190890">
    <property type="component" value="Unassembled WGS sequence"/>
</dbReference>
<dbReference type="RefSeq" id="WP_077847952.1">
    <property type="nucleotide sequence ID" value="NZ_LZZM01000177.1"/>
</dbReference>
<dbReference type="CDD" id="cd06225">
    <property type="entry name" value="HAMP"/>
    <property type="match status" value="1"/>
</dbReference>
<keyword evidence="1 3" id="KW-0807">Transducer</keyword>
<dbReference type="EMBL" id="LZZM01000177">
    <property type="protein sequence ID" value="OOM76139.1"/>
    <property type="molecule type" value="Genomic_DNA"/>
</dbReference>
<evidence type="ECO:0000256" key="5">
    <source>
        <dbReference type="SAM" id="Phobius"/>
    </source>
</evidence>
<dbReference type="Pfam" id="PF12729">
    <property type="entry name" value="4HB_MCP_1"/>
    <property type="match status" value="1"/>
</dbReference>
<keyword evidence="5" id="KW-0812">Transmembrane</keyword>
<feature type="transmembrane region" description="Helical" evidence="5">
    <location>
        <begin position="191"/>
        <end position="214"/>
    </location>
</feature>
<reference evidence="8 9" key="1">
    <citation type="submission" date="2016-05" db="EMBL/GenBank/DDBJ databases">
        <title>Microbial solvent formation.</title>
        <authorList>
            <person name="Poehlein A."/>
            <person name="Montoya Solano J.D."/>
            <person name="Flitsch S."/>
            <person name="Krabben P."/>
            <person name="Duerre P."/>
            <person name="Daniel R."/>
        </authorList>
    </citation>
    <scope>NUCLEOTIDE SEQUENCE [LARGE SCALE GENOMIC DNA]</scope>
    <source>
        <strain evidence="8 9">DSM 2619</strain>
    </source>
</reference>
<dbReference type="AlphaFoldDB" id="A0A1S8TES6"/>
<dbReference type="Gene3D" id="1.10.287.950">
    <property type="entry name" value="Methyl-accepting chemotaxis protein"/>
    <property type="match status" value="1"/>
</dbReference>
<comment type="similarity">
    <text evidence="2">Belongs to the methyl-accepting chemotaxis (MCP) protein family.</text>
</comment>
<dbReference type="SUPFAM" id="SSF58104">
    <property type="entry name" value="Methyl-accepting chemotaxis protein (MCP) signaling domain"/>
    <property type="match status" value="1"/>
</dbReference>
<dbReference type="PROSITE" id="PS50111">
    <property type="entry name" value="CHEMOTAXIS_TRANSDUC_2"/>
    <property type="match status" value="1"/>
</dbReference>
<evidence type="ECO:0000256" key="3">
    <source>
        <dbReference type="PROSITE-ProRule" id="PRU00284"/>
    </source>
</evidence>
<dbReference type="InterPro" id="IPR024478">
    <property type="entry name" value="HlyB_4HB_MCP"/>
</dbReference>
<keyword evidence="5" id="KW-0472">Membrane</keyword>
<dbReference type="InterPro" id="IPR004089">
    <property type="entry name" value="MCPsignal_dom"/>
</dbReference>
<keyword evidence="9" id="KW-1185">Reference proteome</keyword>
<accession>A0A1S8TES6</accession>
<feature type="domain" description="Methyl-accepting transducer" evidence="6">
    <location>
        <begin position="283"/>
        <end position="541"/>
    </location>
</feature>
<proteinExistence type="inferred from homology"/>
<dbReference type="STRING" id="29367.CLPUN_28630"/>
<gene>
    <name evidence="8" type="primary">mcpB_5</name>
    <name evidence="8" type="ORF">CLPUN_28630</name>
</gene>
<feature type="transmembrane region" description="Helical" evidence="5">
    <location>
        <begin position="12"/>
        <end position="33"/>
    </location>
</feature>
<keyword evidence="5" id="KW-1133">Transmembrane helix</keyword>
<dbReference type="GO" id="GO:0016020">
    <property type="term" value="C:membrane"/>
    <property type="evidence" value="ECO:0007669"/>
    <property type="project" value="InterPro"/>
</dbReference>
<organism evidence="8 9">
    <name type="scientific">Clostridium puniceum</name>
    <dbReference type="NCBI Taxonomy" id="29367"/>
    <lineage>
        <taxon>Bacteria</taxon>
        <taxon>Bacillati</taxon>
        <taxon>Bacillota</taxon>
        <taxon>Clostridia</taxon>
        <taxon>Eubacteriales</taxon>
        <taxon>Clostridiaceae</taxon>
        <taxon>Clostridium</taxon>
    </lineage>
</organism>
<evidence type="ECO:0000256" key="4">
    <source>
        <dbReference type="SAM" id="Coils"/>
    </source>
</evidence>
<protein>
    <submittedName>
        <fullName evidence="8">Methyl-accepting chemotaxis protein McpB</fullName>
    </submittedName>
</protein>
<feature type="domain" description="HAMP" evidence="7">
    <location>
        <begin position="212"/>
        <end position="264"/>
    </location>
</feature>
<dbReference type="GO" id="GO:0007165">
    <property type="term" value="P:signal transduction"/>
    <property type="evidence" value="ECO:0007669"/>
    <property type="project" value="UniProtKB-KW"/>
</dbReference>
<comment type="caution">
    <text evidence="8">The sequence shown here is derived from an EMBL/GenBank/DDBJ whole genome shotgun (WGS) entry which is preliminary data.</text>
</comment>
<evidence type="ECO:0000259" key="6">
    <source>
        <dbReference type="PROSITE" id="PS50111"/>
    </source>
</evidence>
<evidence type="ECO:0000256" key="1">
    <source>
        <dbReference type="ARBA" id="ARBA00023224"/>
    </source>
</evidence>
<evidence type="ECO:0000313" key="8">
    <source>
        <dbReference type="EMBL" id="OOM76139.1"/>
    </source>
</evidence>